<organism evidence="1 2">
    <name type="scientific">Anaplasma phagocytophilum (strain HZ)</name>
    <dbReference type="NCBI Taxonomy" id="212042"/>
    <lineage>
        <taxon>Bacteria</taxon>
        <taxon>Pseudomonadati</taxon>
        <taxon>Pseudomonadota</taxon>
        <taxon>Alphaproteobacteria</taxon>
        <taxon>Rickettsiales</taxon>
        <taxon>Anaplasmataceae</taxon>
        <taxon>Anaplasma</taxon>
        <taxon>phagocytophilum group</taxon>
    </lineage>
</organism>
<protein>
    <submittedName>
        <fullName evidence="1">Uncharacterized protein</fullName>
    </submittedName>
</protein>
<dbReference type="PaxDb" id="212042-APH_0685"/>
<evidence type="ECO:0000313" key="1">
    <source>
        <dbReference type="EMBL" id="ABD43939.1"/>
    </source>
</evidence>
<gene>
    <name evidence="1" type="ordered locus">APH_0685</name>
</gene>
<dbReference type="KEGG" id="aph:APH_0685"/>
<evidence type="ECO:0000313" key="2">
    <source>
        <dbReference type="Proteomes" id="UP000001943"/>
    </source>
</evidence>
<keyword evidence="2" id="KW-1185">Reference proteome</keyword>
<name>Q2GK34_ANAPZ</name>
<dbReference type="HOGENOM" id="CLU_3394800_0_0_5"/>
<reference evidence="1 2" key="1">
    <citation type="journal article" date="2006" name="PLoS Genet.">
        <title>Comparative genomics of emerging human ehrlichiosis agents.</title>
        <authorList>
            <person name="Dunning Hotopp J.C."/>
            <person name="Lin M."/>
            <person name="Madupu R."/>
            <person name="Crabtree J."/>
            <person name="Angiuoli S.V."/>
            <person name="Eisen J.A."/>
            <person name="Seshadri R."/>
            <person name="Ren Q."/>
            <person name="Wu M."/>
            <person name="Utterback T.R."/>
            <person name="Smith S."/>
            <person name="Lewis M."/>
            <person name="Khouri H."/>
            <person name="Zhang C."/>
            <person name="Niu H."/>
            <person name="Lin Q."/>
            <person name="Ohashi N."/>
            <person name="Zhi N."/>
            <person name="Nelson W."/>
            <person name="Brinkac L.M."/>
            <person name="Dodson R.J."/>
            <person name="Rosovitz M.J."/>
            <person name="Sundaram J."/>
            <person name="Daugherty S.C."/>
            <person name="Davidsen T."/>
            <person name="Durkin A.S."/>
            <person name="Gwinn M."/>
            <person name="Haft D.H."/>
            <person name="Selengut J.D."/>
            <person name="Sullivan S.A."/>
            <person name="Zafar N."/>
            <person name="Zhou L."/>
            <person name="Benahmed F."/>
            <person name="Forberger H."/>
            <person name="Halpin R."/>
            <person name="Mulligan S."/>
            <person name="Robinson J."/>
            <person name="White O."/>
            <person name="Rikihisa Y."/>
            <person name="Tettelin H."/>
        </authorList>
    </citation>
    <scope>NUCLEOTIDE SEQUENCE [LARGE SCALE GENOMIC DNA]</scope>
    <source>
        <strain evidence="1 2">HZ</strain>
    </source>
</reference>
<accession>Q2GK34</accession>
<dbReference type="EMBL" id="CP000235">
    <property type="protein sequence ID" value="ABD43939.1"/>
    <property type="molecule type" value="Genomic_DNA"/>
</dbReference>
<sequence>MQLTFDAIRACNTLTREQGEHDAVFFGGLKR</sequence>
<proteinExistence type="predicted"/>
<dbReference type="AlphaFoldDB" id="Q2GK34"/>
<dbReference type="Proteomes" id="UP000001943">
    <property type="component" value="Chromosome"/>
</dbReference>
<dbReference type="EnsemblBacteria" id="ABD43939">
    <property type="protein sequence ID" value="ABD43939"/>
    <property type="gene ID" value="APH_0685"/>
</dbReference>
<dbReference type="STRING" id="212042.APH_0685"/>